<gene>
    <name evidence="1" type="ORF">VFH_I411120</name>
</gene>
<proteinExistence type="predicted"/>
<accession>A0AAV0YZ07</accession>
<sequence>MLETVIGQREAFILLSDIDPHFDCCLSNEEYDEVKTIIGFLKPFYDITVLFSGTSYPTANLYFSGVWIIHMKIKEVACVDHNPRYKLQFVEWCYVRLLGGEGVQVAKLIIDNLKAFFQEYLKSSNEVSISSS</sequence>
<dbReference type="InterPro" id="IPR012337">
    <property type="entry name" value="RNaseH-like_sf"/>
</dbReference>
<reference evidence="1 2" key="1">
    <citation type="submission" date="2023-01" db="EMBL/GenBank/DDBJ databases">
        <authorList>
            <person name="Kreplak J."/>
        </authorList>
    </citation>
    <scope>NUCLEOTIDE SEQUENCE [LARGE SCALE GENOMIC DNA]</scope>
</reference>
<name>A0AAV0YZ07_VICFA</name>
<evidence type="ECO:0000313" key="1">
    <source>
        <dbReference type="EMBL" id="CAI8589809.1"/>
    </source>
</evidence>
<dbReference type="PANTHER" id="PTHR23272:SF194">
    <property type="entry name" value="ZINC FINGER BED DOMAIN-CONTAINING PROTEIN DAYSLEEPER-LIKE"/>
    <property type="match status" value="1"/>
</dbReference>
<dbReference type="AlphaFoldDB" id="A0AAV0YZ07"/>
<keyword evidence="2" id="KW-1185">Reference proteome</keyword>
<dbReference type="Proteomes" id="UP001157006">
    <property type="component" value="Chromosome 1L"/>
</dbReference>
<dbReference type="PANTHER" id="PTHR23272">
    <property type="entry name" value="BED FINGER-RELATED"/>
    <property type="match status" value="1"/>
</dbReference>
<organism evidence="1 2">
    <name type="scientific">Vicia faba</name>
    <name type="common">Broad bean</name>
    <name type="synonym">Faba vulgaris</name>
    <dbReference type="NCBI Taxonomy" id="3906"/>
    <lineage>
        <taxon>Eukaryota</taxon>
        <taxon>Viridiplantae</taxon>
        <taxon>Streptophyta</taxon>
        <taxon>Embryophyta</taxon>
        <taxon>Tracheophyta</taxon>
        <taxon>Spermatophyta</taxon>
        <taxon>Magnoliopsida</taxon>
        <taxon>eudicotyledons</taxon>
        <taxon>Gunneridae</taxon>
        <taxon>Pentapetalae</taxon>
        <taxon>rosids</taxon>
        <taxon>fabids</taxon>
        <taxon>Fabales</taxon>
        <taxon>Fabaceae</taxon>
        <taxon>Papilionoideae</taxon>
        <taxon>50 kb inversion clade</taxon>
        <taxon>NPAAA clade</taxon>
        <taxon>Hologalegina</taxon>
        <taxon>IRL clade</taxon>
        <taxon>Fabeae</taxon>
        <taxon>Vicia</taxon>
    </lineage>
</organism>
<protein>
    <submittedName>
        <fullName evidence="1">Uncharacterized protein</fullName>
    </submittedName>
</protein>
<dbReference type="SUPFAM" id="SSF53098">
    <property type="entry name" value="Ribonuclease H-like"/>
    <property type="match status" value="1"/>
</dbReference>
<evidence type="ECO:0000313" key="2">
    <source>
        <dbReference type="Proteomes" id="UP001157006"/>
    </source>
</evidence>
<dbReference type="EMBL" id="OX451736">
    <property type="protein sequence ID" value="CAI8589809.1"/>
    <property type="molecule type" value="Genomic_DNA"/>
</dbReference>